<feature type="region of interest" description="Disordered" evidence="1">
    <location>
        <begin position="188"/>
        <end position="219"/>
    </location>
</feature>
<reference evidence="2" key="2">
    <citation type="submission" date="2020-09" db="EMBL/GenBank/DDBJ databases">
        <authorList>
            <person name="Sun Q."/>
            <person name="Ohkuma M."/>
        </authorList>
    </citation>
    <scope>NUCLEOTIDE SEQUENCE</scope>
    <source>
        <strain evidence="2">JCM 13064</strain>
    </source>
</reference>
<dbReference type="RefSeq" id="WP_189164687.1">
    <property type="nucleotide sequence ID" value="NZ_BMNT01000022.1"/>
</dbReference>
<dbReference type="AlphaFoldDB" id="A0A917R900"/>
<sequence length="234" mass="24980">MTSTPARGARRRRPVLIPVLAVLAATTVGVSAAFGGMADAPEEPPELLAKGAEFDQGEMRTVFEDAVVRPGGKYEMGVSDKRYLQLILKVTNQADHTILAQAMDGALPTVRTDTGTLQPPATPGDGPYIRSISQNRPYAQLHPGVPTTVVVSFELPPGAPTPKKVSIDLATFEWYESFFTQERFWQRLNGPPEPVSPAPATTAPARGADLPAPKTTTPAVVAARVEMPVRVEAS</sequence>
<keyword evidence="3" id="KW-1185">Reference proteome</keyword>
<comment type="caution">
    <text evidence="2">The sequence shown here is derived from an EMBL/GenBank/DDBJ whole genome shotgun (WGS) entry which is preliminary data.</text>
</comment>
<feature type="compositionally biased region" description="Low complexity" evidence="1">
    <location>
        <begin position="198"/>
        <end position="219"/>
    </location>
</feature>
<evidence type="ECO:0008006" key="4">
    <source>
        <dbReference type="Google" id="ProtNLM"/>
    </source>
</evidence>
<evidence type="ECO:0000313" key="3">
    <source>
        <dbReference type="Proteomes" id="UP000645217"/>
    </source>
</evidence>
<reference evidence="2" key="1">
    <citation type="journal article" date="2014" name="Int. J. Syst. Evol. Microbiol.">
        <title>Complete genome sequence of Corynebacterium casei LMG S-19264T (=DSM 44701T), isolated from a smear-ripened cheese.</title>
        <authorList>
            <consortium name="US DOE Joint Genome Institute (JGI-PGF)"/>
            <person name="Walter F."/>
            <person name="Albersmeier A."/>
            <person name="Kalinowski J."/>
            <person name="Ruckert C."/>
        </authorList>
    </citation>
    <scope>NUCLEOTIDE SEQUENCE</scope>
    <source>
        <strain evidence="2">JCM 13064</strain>
    </source>
</reference>
<dbReference type="Proteomes" id="UP000645217">
    <property type="component" value="Unassembled WGS sequence"/>
</dbReference>
<proteinExistence type="predicted"/>
<protein>
    <recommendedName>
        <fullName evidence="4">DUF4352 domain-containing protein</fullName>
    </recommendedName>
</protein>
<evidence type="ECO:0000313" key="2">
    <source>
        <dbReference type="EMBL" id="GGK94893.1"/>
    </source>
</evidence>
<dbReference type="EMBL" id="BMNT01000022">
    <property type="protein sequence ID" value="GGK94893.1"/>
    <property type="molecule type" value="Genomic_DNA"/>
</dbReference>
<gene>
    <name evidence="2" type="ORF">GCM10007964_41490</name>
</gene>
<name>A0A917R900_9ACTN</name>
<evidence type="ECO:0000256" key="1">
    <source>
        <dbReference type="SAM" id="MobiDB-lite"/>
    </source>
</evidence>
<organism evidence="2 3">
    <name type="scientific">Sphaerisporangium melleum</name>
    <dbReference type="NCBI Taxonomy" id="321316"/>
    <lineage>
        <taxon>Bacteria</taxon>
        <taxon>Bacillati</taxon>
        <taxon>Actinomycetota</taxon>
        <taxon>Actinomycetes</taxon>
        <taxon>Streptosporangiales</taxon>
        <taxon>Streptosporangiaceae</taxon>
        <taxon>Sphaerisporangium</taxon>
    </lineage>
</organism>
<accession>A0A917R900</accession>